<keyword evidence="1" id="KW-0812">Transmembrane</keyword>
<evidence type="ECO:0000256" key="1">
    <source>
        <dbReference type="SAM" id="Phobius"/>
    </source>
</evidence>
<dbReference type="InterPro" id="IPR000620">
    <property type="entry name" value="EamA_dom"/>
</dbReference>
<protein>
    <submittedName>
        <fullName evidence="3">DMT family transporter</fullName>
    </submittedName>
</protein>
<proteinExistence type="predicted"/>
<feature type="transmembrane region" description="Helical" evidence="1">
    <location>
        <begin position="92"/>
        <end position="113"/>
    </location>
</feature>
<comment type="caution">
    <text evidence="3">The sequence shown here is derived from an EMBL/GenBank/DDBJ whole genome shotgun (WGS) entry which is preliminary data.</text>
</comment>
<dbReference type="SUPFAM" id="SSF103481">
    <property type="entry name" value="Multidrug resistance efflux transporter EmrE"/>
    <property type="match status" value="2"/>
</dbReference>
<feature type="domain" description="EamA" evidence="2">
    <location>
        <begin position="14"/>
        <end position="136"/>
    </location>
</feature>
<accession>A0ABV8SRN2</accession>
<dbReference type="Pfam" id="PF00892">
    <property type="entry name" value="EamA"/>
    <property type="match status" value="2"/>
</dbReference>
<evidence type="ECO:0000313" key="4">
    <source>
        <dbReference type="Proteomes" id="UP001595904"/>
    </source>
</evidence>
<keyword evidence="1" id="KW-1133">Transmembrane helix</keyword>
<dbReference type="InterPro" id="IPR037185">
    <property type="entry name" value="EmrE-like"/>
</dbReference>
<feature type="transmembrane region" description="Helical" evidence="1">
    <location>
        <begin position="145"/>
        <end position="163"/>
    </location>
</feature>
<feature type="transmembrane region" description="Helical" evidence="1">
    <location>
        <begin position="236"/>
        <end position="256"/>
    </location>
</feature>
<gene>
    <name evidence="3" type="ORF">ACFPN2_13680</name>
</gene>
<feature type="transmembrane region" description="Helical" evidence="1">
    <location>
        <begin position="66"/>
        <end position="86"/>
    </location>
</feature>
<evidence type="ECO:0000259" key="2">
    <source>
        <dbReference type="Pfam" id="PF00892"/>
    </source>
</evidence>
<feature type="transmembrane region" description="Helical" evidence="1">
    <location>
        <begin position="209"/>
        <end position="229"/>
    </location>
</feature>
<dbReference type="EMBL" id="JBHSDU010000003">
    <property type="protein sequence ID" value="MFC4310136.1"/>
    <property type="molecule type" value="Genomic_DNA"/>
</dbReference>
<feature type="transmembrane region" description="Helical" evidence="1">
    <location>
        <begin position="122"/>
        <end position="139"/>
    </location>
</feature>
<keyword evidence="4" id="KW-1185">Reference proteome</keyword>
<feature type="transmembrane region" description="Helical" evidence="1">
    <location>
        <begin position="175"/>
        <end position="197"/>
    </location>
</feature>
<feature type="transmembrane region" description="Helical" evidence="1">
    <location>
        <begin position="12"/>
        <end position="30"/>
    </location>
</feature>
<keyword evidence="1" id="KW-0472">Membrane</keyword>
<feature type="domain" description="EamA" evidence="2">
    <location>
        <begin position="145"/>
        <end position="281"/>
    </location>
</feature>
<dbReference type="Proteomes" id="UP001595904">
    <property type="component" value="Unassembled WGS sequence"/>
</dbReference>
<dbReference type="RefSeq" id="WP_380597381.1">
    <property type="nucleotide sequence ID" value="NZ_JBHSDU010000003.1"/>
</dbReference>
<organism evidence="3 4">
    <name type="scientific">Steroidobacter flavus</name>
    <dbReference type="NCBI Taxonomy" id="1842136"/>
    <lineage>
        <taxon>Bacteria</taxon>
        <taxon>Pseudomonadati</taxon>
        <taxon>Pseudomonadota</taxon>
        <taxon>Gammaproteobacteria</taxon>
        <taxon>Steroidobacterales</taxon>
        <taxon>Steroidobacteraceae</taxon>
        <taxon>Steroidobacter</taxon>
    </lineage>
</organism>
<dbReference type="PANTHER" id="PTHR22911">
    <property type="entry name" value="ACYL-MALONYL CONDENSING ENZYME-RELATED"/>
    <property type="match status" value="1"/>
</dbReference>
<evidence type="ECO:0000313" key="3">
    <source>
        <dbReference type="EMBL" id="MFC4310136.1"/>
    </source>
</evidence>
<name>A0ABV8SRN2_9GAMM</name>
<dbReference type="PANTHER" id="PTHR22911:SF79">
    <property type="entry name" value="MOBA-LIKE NTP TRANSFERASE DOMAIN-CONTAINING PROTEIN"/>
    <property type="match status" value="1"/>
</dbReference>
<reference evidence="4" key="1">
    <citation type="journal article" date="2019" name="Int. J. Syst. Evol. Microbiol.">
        <title>The Global Catalogue of Microorganisms (GCM) 10K type strain sequencing project: providing services to taxonomists for standard genome sequencing and annotation.</title>
        <authorList>
            <consortium name="The Broad Institute Genomics Platform"/>
            <consortium name="The Broad Institute Genome Sequencing Center for Infectious Disease"/>
            <person name="Wu L."/>
            <person name="Ma J."/>
        </authorList>
    </citation>
    <scope>NUCLEOTIDE SEQUENCE [LARGE SCALE GENOMIC DNA]</scope>
    <source>
        <strain evidence="4">CGMCC 1.10759</strain>
    </source>
</reference>
<sequence length="304" mass="32563">MSAVSRANWQIHFCVILWGFTAILGKLISLGTLALVWWRMLLVTGALVLVPRFWRGLSKLPPRMIAIYAGIGMVVALHWLAFYGSIRLANASVAATCLAMSPVFLAFIEPFLVGRRFDMRELLFGVACIPGVALVVGGTPTEMRLGIVVGVFGALLVSIFASLNKRFIGNSDALAVTGLEIGAGLLLMTVISTVMSPDTVFVLPSVRDAWLLAVLAMGCTLLPFALSLAALRHVSAFSTAIALNMEPVYAIVMAIVLLGEQRELSPSFYLGVVIVVSAVFLHPWLVRPANDAATADLPDPDKNG</sequence>
<feature type="transmembrane region" description="Helical" evidence="1">
    <location>
        <begin position="268"/>
        <end position="286"/>
    </location>
</feature>